<evidence type="ECO:0000256" key="2">
    <source>
        <dbReference type="ARBA" id="ARBA00022803"/>
    </source>
</evidence>
<sequence>MRVLLPIILSLPLQADPKAEFARGVLEEARGGSGAPWFDRAYEEDPEAWPLVRRRATRLFEEGDIAGASTLYREYASGHPERLEVQVTYADFLRESSPGDDFAAKLAGEVLENALEQHGDSLPVIRRLFRSYEQRGMREDSLRLFDKVAAEEGSSAALAAAEMARTLFPGDDLEARAKIDGVYLQALERSPEDAVLARAASEHFRRSGRLDEAVEVLRKHAEAAPASLDLRVRLGILLFAAKKEEAGEACLKEVLAIDPRQALAHQTLAKFYRRQDDPERARPHAVQVLKIRGGDADEFLELADELMELERPRDARLLLEKGLFDHPEDPDMAVKLAIATQEDESTRDQAAWRFREAESLSGVDGPATEPGFQLAFSEHLLETGQTEAAETRLRAAIKAYPPEAKGETAAALRRLAGIWLEDGRNESAARALLKRAEALDPEGK</sequence>
<proteinExistence type="predicted"/>
<keyword evidence="2" id="KW-0802">TPR repeat</keyword>
<evidence type="ECO:0000256" key="1">
    <source>
        <dbReference type="ARBA" id="ARBA00022737"/>
    </source>
</evidence>
<name>A0A934RBS4_9BACT</name>
<comment type="caution">
    <text evidence="3">The sequence shown here is derived from an EMBL/GenBank/DDBJ whole genome shotgun (WGS) entry which is preliminary data.</text>
</comment>
<keyword evidence="1" id="KW-0677">Repeat</keyword>
<dbReference type="RefSeq" id="WP_200275652.1">
    <property type="nucleotide sequence ID" value="NZ_JAENII010000001.1"/>
</dbReference>
<dbReference type="Pfam" id="PF14559">
    <property type="entry name" value="TPR_19"/>
    <property type="match status" value="1"/>
</dbReference>
<reference evidence="3" key="1">
    <citation type="submission" date="2021-01" db="EMBL/GenBank/DDBJ databases">
        <title>Modified the classification status of verrucomicrobia.</title>
        <authorList>
            <person name="Feng X."/>
        </authorList>
    </citation>
    <scope>NUCLEOTIDE SEQUENCE</scope>
    <source>
        <strain evidence="3">KCTC 22201</strain>
    </source>
</reference>
<accession>A0A934RBS4</accession>
<organism evidence="3 4">
    <name type="scientific">Haloferula rosea</name>
    <dbReference type="NCBI Taxonomy" id="490093"/>
    <lineage>
        <taxon>Bacteria</taxon>
        <taxon>Pseudomonadati</taxon>
        <taxon>Verrucomicrobiota</taxon>
        <taxon>Verrucomicrobiia</taxon>
        <taxon>Verrucomicrobiales</taxon>
        <taxon>Verrucomicrobiaceae</taxon>
        <taxon>Haloferula</taxon>
    </lineage>
</organism>
<evidence type="ECO:0000313" key="4">
    <source>
        <dbReference type="Proteomes" id="UP000658278"/>
    </source>
</evidence>
<protein>
    <submittedName>
        <fullName evidence="3">Tetratricopeptide repeat protein</fullName>
    </submittedName>
</protein>
<keyword evidence="4" id="KW-1185">Reference proteome</keyword>
<evidence type="ECO:0000313" key="3">
    <source>
        <dbReference type="EMBL" id="MBK1825711.1"/>
    </source>
</evidence>
<dbReference type="Proteomes" id="UP000658278">
    <property type="component" value="Unassembled WGS sequence"/>
</dbReference>
<dbReference type="EMBL" id="JAENII010000001">
    <property type="protein sequence ID" value="MBK1825711.1"/>
    <property type="molecule type" value="Genomic_DNA"/>
</dbReference>
<dbReference type="InterPro" id="IPR011990">
    <property type="entry name" value="TPR-like_helical_dom_sf"/>
</dbReference>
<dbReference type="SUPFAM" id="SSF48452">
    <property type="entry name" value="TPR-like"/>
    <property type="match status" value="2"/>
</dbReference>
<dbReference type="PANTHER" id="PTHR45586:SF1">
    <property type="entry name" value="LIPOPOLYSACCHARIDE ASSEMBLY PROTEIN B"/>
    <property type="match status" value="1"/>
</dbReference>
<dbReference type="InterPro" id="IPR051012">
    <property type="entry name" value="CellSynth/LPSAsmb/PSIAsmb"/>
</dbReference>
<dbReference type="AlphaFoldDB" id="A0A934RBS4"/>
<dbReference type="PANTHER" id="PTHR45586">
    <property type="entry name" value="TPR REPEAT-CONTAINING PROTEIN PA4667"/>
    <property type="match status" value="1"/>
</dbReference>
<gene>
    <name evidence="3" type="ORF">JIN81_01660</name>
</gene>
<dbReference type="Gene3D" id="1.25.40.10">
    <property type="entry name" value="Tetratricopeptide repeat domain"/>
    <property type="match status" value="3"/>
</dbReference>
<dbReference type="Pfam" id="PF13432">
    <property type="entry name" value="TPR_16"/>
    <property type="match status" value="1"/>
</dbReference>